<evidence type="ECO:0000313" key="2">
    <source>
        <dbReference type="Proteomes" id="UP000292052"/>
    </source>
</evidence>
<organism evidence="1 2">
    <name type="scientific">Asbolus verrucosus</name>
    <name type="common">Desert ironclad beetle</name>
    <dbReference type="NCBI Taxonomy" id="1661398"/>
    <lineage>
        <taxon>Eukaryota</taxon>
        <taxon>Metazoa</taxon>
        <taxon>Ecdysozoa</taxon>
        <taxon>Arthropoda</taxon>
        <taxon>Hexapoda</taxon>
        <taxon>Insecta</taxon>
        <taxon>Pterygota</taxon>
        <taxon>Neoptera</taxon>
        <taxon>Endopterygota</taxon>
        <taxon>Coleoptera</taxon>
        <taxon>Polyphaga</taxon>
        <taxon>Cucujiformia</taxon>
        <taxon>Tenebrionidae</taxon>
        <taxon>Pimeliinae</taxon>
        <taxon>Asbolus</taxon>
    </lineage>
</organism>
<dbReference type="AlphaFoldDB" id="A0A482V9J8"/>
<reference evidence="1 2" key="1">
    <citation type="submission" date="2017-03" db="EMBL/GenBank/DDBJ databases">
        <title>Genome of the blue death feigning beetle - Asbolus verrucosus.</title>
        <authorList>
            <person name="Rider S.D."/>
        </authorList>
    </citation>
    <scope>NUCLEOTIDE SEQUENCE [LARGE SCALE GENOMIC DNA]</scope>
    <source>
        <strain evidence="1">Butters</strain>
        <tissue evidence="1">Head and leg muscle</tissue>
    </source>
</reference>
<comment type="caution">
    <text evidence="1">The sequence shown here is derived from an EMBL/GenBank/DDBJ whole genome shotgun (WGS) entry which is preliminary data.</text>
</comment>
<protein>
    <submittedName>
        <fullName evidence="1">Uncharacterized protein</fullName>
    </submittedName>
</protein>
<accession>A0A482V9J8</accession>
<gene>
    <name evidence="1" type="ORF">BDFB_004638</name>
</gene>
<name>A0A482V9J8_ASBVE</name>
<proteinExistence type="predicted"/>
<dbReference type="Proteomes" id="UP000292052">
    <property type="component" value="Unassembled WGS sequence"/>
</dbReference>
<keyword evidence="2" id="KW-1185">Reference proteome</keyword>
<dbReference type="EMBL" id="QDEB01124680">
    <property type="protein sequence ID" value="RZB39853.1"/>
    <property type="molecule type" value="Genomic_DNA"/>
</dbReference>
<evidence type="ECO:0000313" key="1">
    <source>
        <dbReference type="EMBL" id="RZB39853.1"/>
    </source>
</evidence>
<sequence>MKQIREGFYDVYKTIAINPILEGLEFVITYGISNKSQKIRASGCSISDRVRMNYHANDQMNYWRVLRRMRRP</sequence>